<dbReference type="InterPro" id="IPR035919">
    <property type="entry name" value="EAL_sf"/>
</dbReference>
<dbReference type="Pfam" id="PF00990">
    <property type="entry name" value="GGDEF"/>
    <property type="match status" value="1"/>
</dbReference>
<feature type="transmembrane region" description="Helical" evidence="2">
    <location>
        <begin position="217"/>
        <end position="240"/>
    </location>
</feature>
<dbReference type="PANTHER" id="PTHR33121">
    <property type="entry name" value="CYCLIC DI-GMP PHOSPHODIESTERASE PDEF"/>
    <property type="match status" value="1"/>
</dbReference>
<dbReference type="InterPro" id="IPR043128">
    <property type="entry name" value="Rev_trsase/Diguanyl_cyclase"/>
</dbReference>
<keyword evidence="6" id="KW-1185">Reference proteome</keyword>
<keyword evidence="2" id="KW-0812">Transmembrane</keyword>
<keyword evidence="2" id="KW-1133">Transmembrane helix</keyword>
<dbReference type="PROSITE" id="PS50883">
    <property type="entry name" value="EAL"/>
    <property type="match status" value="1"/>
</dbReference>
<dbReference type="InterPro" id="IPR000160">
    <property type="entry name" value="GGDEF_dom"/>
</dbReference>
<dbReference type="PANTHER" id="PTHR33121:SF70">
    <property type="entry name" value="SIGNALING PROTEIN YKOW"/>
    <property type="match status" value="1"/>
</dbReference>
<organism evidence="5 6">
    <name type="scientific">Simiduia curdlanivorans</name>
    <dbReference type="NCBI Taxonomy" id="1492769"/>
    <lineage>
        <taxon>Bacteria</taxon>
        <taxon>Pseudomonadati</taxon>
        <taxon>Pseudomonadota</taxon>
        <taxon>Gammaproteobacteria</taxon>
        <taxon>Cellvibrionales</taxon>
        <taxon>Cellvibrionaceae</taxon>
        <taxon>Simiduia</taxon>
    </lineage>
</organism>
<feature type="region of interest" description="Disordered" evidence="1">
    <location>
        <begin position="1"/>
        <end position="24"/>
    </location>
</feature>
<dbReference type="Gene3D" id="3.30.70.270">
    <property type="match status" value="1"/>
</dbReference>
<name>A0ABV8UZT2_9GAMM</name>
<keyword evidence="2" id="KW-0472">Membrane</keyword>
<reference evidence="6" key="1">
    <citation type="journal article" date="2019" name="Int. J. Syst. Evol. Microbiol.">
        <title>The Global Catalogue of Microorganisms (GCM) 10K type strain sequencing project: providing services to taxonomists for standard genome sequencing and annotation.</title>
        <authorList>
            <consortium name="The Broad Institute Genomics Platform"/>
            <consortium name="The Broad Institute Genome Sequencing Center for Infectious Disease"/>
            <person name="Wu L."/>
            <person name="Ma J."/>
        </authorList>
    </citation>
    <scope>NUCLEOTIDE SEQUENCE [LARGE SCALE GENOMIC DNA]</scope>
    <source>
        <strain evidence="6">CECT 8570</strain>
    </source>
</reference>
<feature type="domain" description="GGDEF" evidence="4">
    <location>
        <begin position="285"/>
        <end position="412"/>
    </location>
</feature>
<evidence type="ECO:0000256" key="1">
    <source>
        <dbReference type="SAM" id="MobiDB-lite"/>
    </source>
</evidence>
<dbReference type="SMART" id="SM00267">
    <property type="entry name" value="GGDEF"/>
    <property type="match status" value="1"/>
</dbReference>
<dbReference type="InterPro" id="IPR001633">
    <property type="entry name" value="EAL_dom"/>
</dbReference>
<dbReference type="EMBL" id="JBHSCX010000002">
    <property type="protein sequence ID" value="MFC4360937.1"/>
    <property type="molecule type" value="Genomic_DNA"/>
</dbReference>
<dbReference type="InterPro" id="IPR029787">
    <property type="entry name" value="Nucleotide_cyclase"/>
</dbReference>
<dbReference type="PROSITE" id="PS50887">
    <property type="entry name" value="GGDEF"/>
    <property type="match status" value="1"/>
</dbReference>
<evidence type="ECO:0000256" key="2">
    <source>
        <dbReference type="SAM" id="Phobius"/>
    </source>
</evidence>
<dbReference type="Proteomes" id="UP001595840">
    <property type="component" value="Unassembled WGS sequence"/>
</dbReference>
<proteinExistence type="predicted"/>
<dbReference type="Pfam" id="PF00563">
    <property type="entry name" value="EAL"/>
    <property type="match status" value="1"/>
</dbReference>
<evidence type="ECO:0000259" key="3">
    <source>
        <dbReference type="PROSITE" id="PS50883"/>
    </source>
</evidence>
<comment type="caution">
    <text evidence="5">The sequence shown here is derived from an EMBL/GenBank/DDBJ whole genome shotgun (WGS) entry which is preliminary data.</text>
</comment>
<dbReference type="CDD" id="cd01948">
    <property type="entry name" value="EAL"/>
    <property type="match status" value="1"/>
</dbReference>
<evidence type="ECO:0000259" key="4">
    <source>
        <dbReference type="PROSITE" id="PS50887"/>
    </source>
</evidence>
<evidence type="ECO:0000313" key="5">
    <source>
        <dbReference type="EMBL" id="MFC4360937.1"/>
    </source>
</evidence>
<accession>A0ABV8UZT2</accession>
<dbReference type="SUPFAM" id="SSF55073">
    <property type="entry name" value="Nucleotide cyclase"/>
    <property type="match status" value="1"/>
</dbReference>
<dbReference type="RefSeq" id="WP_290261905.1">
    <property type="nucleotide sequence ID" value="NZ_JAUFQG010000004.1"/>
</dbReference>
<feature type="transmembrane region" description="Helical" evidence="2">
    <location>
        <begin position="43"/>
        <end position="65"/>
    </location>
</feature>
<evidence type="ECO:0000313" key="6">
    <source>
        <dbReference type="Proteomes" id="UP001595840"/>
    </source>
</evidence>
<dbReference type="SUPFAM" id="SSF141868">
    <property type="entry name" value="EAL domain-like"/>
    <property type="match status" value="1"/>
</dbReference>
<protein>
    <submittedName>
        <fullName evidence="5">Bifunctional diguanylate cyclase/phosphodiesterase</fullName>
    </submittedName>
</protein>
<gene>
    <name evidence="5" type="ORF">ACFOX3_01415</name>
</gene>
<sequence>MLQGKVNMTGGVSKSVPDISSKGHSTVSRHKRLTTWLFLHDPVMLVAIATPVLLLIVSAASLFYLQIKIQQQDDLIKQLTREQVIVGQLLVQLSTQDAAWQNYVASFGEPEQVLQWQKFKEIQPQTREIANFLLLAVQSDEEHQEIRSFITSLEALWIAYQESRSKLLSGEFSHYEATGYSEGLAGISQLALVEISSSINQRVSNHSKNIISQANQILFYSLLIVVFIGLPLVIISLWFVRQILLHRKQAFTRLNWLADHDAITNLPIRHLWAKKVDSQLRDNGDRGITALVTITNLRAINQSHGRSVQEGFLRSIAEILQSLPGKNLQFSRIVGSDFVIFCGDVENSRDWIAALETQLAKSITMEGFVHRLEYRVGVYVHDQSGLTAESAIGRAEIALLSNTSNRINFYQHEQIQRLQRKTELLAALRFALQKQNFQLVYQPQVWSGSEKLMGVEALLRWQLPDGSFVSPAEFIPMAEEMGLMPEIGSWVLNTGIAQFSAWQKANLAIGKISLNISTQQLIEKDFCQQLIHLLKKYEVEPKCIVLELTESIYALEHRDVLASVKALGCQLSIDDFGTGFSNLGYLVDMAPDVIKIDRRFVQNIHLNERKGTLVANMIDLASKLGALAVAEGVELAEEYRCLKDLGCSAIQGFYSSKPLSNDDLLLFFNDQK</sequence>
<dbReference type="SMART" id="SM00052">
    <property type="entry name" value="EAL"/>
    <property type="match status" value="1"/>
</dbReference>
<feature type="domain" description="EAL" evidence="3">
    <location>
        <begin position="421"/>
        <end position="672"/>
    </location>
</feature>
<dbReference type="Gene3D" id="3.20.20.450">
    <property type="entry name" value="EAL domain"/>
    <property type="match status" value="1"/>
</dbReference>
<dbReference type="InterPro" id="IPR050706">
    <property type="entry name" value="Cyclic-di-GMP_PDE-like"/>
</dbReference>